<evidence type="ECO:0000313" key="3">
    <source>
        <dbReference type="Proteomes" id="UP000310016"/>
    </source>
</evidence>
<dbReference type="OrthoDB" id="8592134at2"/>
<feature type="compositionally biased region" description="Basic and acidic residues" evidence="1">
    <location>
        <begin position="88"/>
        <end position="98"/>
    </location>
</feature>
<evidence type="ECO:0000256" key="1">
    <source>
        <dbReference type="SAM" id="MobiDB-lite"/>
    </source>
</evidence>
<dbReference type="RefSeq" id="WP_136772505.1">
    <property type="nucleotide sequence ID" value="NZ_SUMF01000004.1"/>
</dbReference>
<evidence type="ECO:0000313" key="2">
    <source>
        <dbReference type="EMBL" id="TJZ75592.1"/>
    </source>
</evidence>
<comment type="caution">
    <text evidence="2">The sequence shown here is derived from an EMBL/GenBank/DDBJ whole genome shotgun (WGS) entry which is preliminary data.</text>
</comment>
<feature type="region of interest" description="Disordered" evidence="1">
    <location>
        <begin position="78"/>
        <end position="98"/>
    </location>
</feature>
<accession>A0A4U0Q5Y0</accession>
<reference evidence="2 3" key="1">
    <citation type="submission" date="2019-04" db="EMBL/GenBank/DDBJ databases">
        <title>Chitiniphilus eburnea sp. nov., a novel chitinolytic bacterium isolated from aquaculture sludge.</title>
        <authorList>
            <person name="Sheng M."/>
        </authorList>
    </citation>
    <scope>NUCLEOTIDE SEQUENCE [LARGE SCALE GENOMIC DNA]</scope>
    <source>
        <strain evidence="2 3">HX-2-15</strain>
    </source>
</reference>
<gene>
    <name evidence="2" type="ORF">FAZ21_06670</name>
</gene>
<dbReference type="Proteomes" id="UP000310016">
    <property type="component" value="Unassembled WGS sequence"/>
</dbReference>
<protein>
    <submittedName>
        <fullName evidence="2">Uncharacterized protein</fullName>
    </submittedName>
</protein>
<dbReference type="AlphaFoldDB" id="A0A4U0Q5Y0"/>
<dbReference type="EMBL" id="SUMF01000004">
    <property type="protein sequence ID" value="TJZ75592.1"/>
    <property type="molecule type" value="Genomic_DNA"/>
</dbReference>
<name>A0A4U0Q5Y0_9NEIS</name>
<keyword evidence="3" id="KW-1185">Reference proteome</keyword>
<proteinExistence type="predicted"/>
<sequence>MLTDVPRPLFLGEIVAMLDFEFEAAEVASALVKLKREGKVVATLRQRNGPGRRLAMSYAVPDLALWSDRDSEDGEIRHICETPNEPDDLLRDSDDLVH</sequence>
<organism evidence="2 3">
    <name type="scientific">Chitiniphilus eburneus</name>
    <dbReference type="NCBI Taxonomy" id="2571148"/>
    <lineage>
        <taxon>Bacteria</taxon>
        <taxon>Pseudomonadati</taxon>
        <taxon>Pseudomonadota</taxon>
        <taxon>Betaproteobacteria</taxon>
        <taxon>Neisseriales</taxon>
        <taxon>Chitinibacteraceae</taxon>
        <taxon>Chitiniphilus</taxon>
    </lineage>
</organism>